<sequence>MRTRCLDCRDWATHGGRCAQHHATYQAQRSVKSHAKRRAAIARGNNAAAKMRRAIRKAVGAHCATCLGWYLPSQLDVDHIKPLALGGEDVEGNVQALCKRCHKTKTAMDFGKRPF</sequence>
<name>Q37834_BPPHC</name>
<evidence type="ECO:0000313" key="3">
    <source>
        <dbReference type="EMBL" id="CAA62587.1"/>
    </source>
</evidence>
<accession>Q37834</accession>
<organismHost>
    <name type="scientific">Streptomyces coelicolor</name>
    <dbReference type="NCBI Taxonomy" id="1902"/>
</organismHost>
<evidence type="ECO:0000313" key="2">
    <source>
        <dbReference type="EMBL" id="CAA07155.1"/>
    </source>
</evidence>
<dbReference type="InterPro" id="IPR002711">
    <property type="entry name" value="HNH"/>
</dbReference>
<dbReference type="Pfam" id="PF01844">
    <property type="entry name" value="HNH"/>
    <property type="match status" value="1"/>
</dbReference>
<dbReference type="Proteomes" id="UP000002124">
    <property type="component" value="Segment"/>
</dbReference>
<keyword evidence="4" id="KW-1185">Reference proteome</keyword>
<dbReference type="EMBL" id="AJ006589">
    <property type="protein sequence ID" value="CAA07155.1"/>
    <property type="molecule type" value="Genomic_DNA"/>
</dbReference>
<protein>
    <submittedName>
        <fullName evidence="3">DNAse</fullName>
    </submittedName>
    <submittedName>
        <fullName evidence="2">Gp30</fullName>
    </submittedName>
</protein>
<dbReference type="RefSeq" id="NP_047976.1">
    <property type="nucleotide sequence ID" value="NC_001978.3"/>
</dbReference>
<dbReference type="KEGG" id="vg:2715862"/>
<feature type="domain" description="HNH nuclease" evidence="1">
    <location>
        <begin position="50"/>
        <end position="103"/>
    </location>
</feature>
<dbReference type="InterPro" id="IPR003615">
    <property type="entry name" value="HNH_nuc"/>
</dbReference>
<gene>
    <name evidence="3" type="primary">ORF2</name>
    <name evidence="2" type="synonym">30</name>
</gene>
<evidence type="ECO:0000313" key="4">
    <source>
        <dbReference type="Proteomes" id="UP000002124"/>
    </source>
</evidence>
<reference evidence="2 4" key="3">
    <citation type="journal article" date="1999" name="Nucleic Acids Res.">
        <title>The complete genome sequence of the Streptomyces temperate phage straight phiC31: evolutionary relationships to other viruses.</title>
        <authorList>
            <person name="Smith M.C.M."/>
            <person name="Burns N."/>
            <person name="Wilson R.N."/>
            <person name="Gregory M.A."/>
        </authorList>
    </citation>
    <scope>NUCLEOTIDE SEQUENCE</scope>
    <source>
        <strain evidence="4">Norwich</strain>
        <strain evidence="2">Norwich stock</strain>
    </source>
</reference>
<evidence type="ECO:0000259" key="1">
    <source>
        <dbReference type="SMART" id="SM00507"/>
    </source>
</evidence>
<dbReference type="EMBL" id="X91149">
    <property type="protein sequence ID" value="CAA62587.1"/>
    <property type="molecule type" value="Genomic_DNA"/>
</dbReference>
<dbReference type="GO" id="GO:0003676">
    <property type="term" value="F:nucleic acid binding"/>
    <property type="evidence" value="ECO:0007669"/>
    <property type="project" value="InterPro"/>
</dbReference>
<dbReference type="Gene3D" id="1.10.30.50">
    <property type="match status" value="1"/>
</dbReference>
<dbReference type="OrthoDB" id="21477at10239"/>
<dbReference type="CDD" id="cd00085">
    <property type="entry name" value="HNHc"/>
    <property type="match status" value="1"/>
</dbReference>
<dbReference type="GeneID" id="2715862"/>
<reference evidence="2 4" key="4">
    <citation type="journal article" date="1999" name="Proc. Natl. Acad. Sci. U.S.A.">
        <title>Evolutionary relationships among diverse bacteriophages and prophages: all the world's a phage.</title>
        <authorList>
            <person name="Hendrix R.W."/>
            <person name="Smith M.C.M."/>
            <person name="Burns N."/>
            <person name="Ford M.E."/>
            <person name="Hatfull G.F."/>
        </authorList>
    </citation>
    <scope>NUCLEOTIDE SEQUENCE [LARGE SCALE GENOMIC DNA]</scope>
    <source>
        <strain evidence="4">Norwich</strain>
        <strain evidence="2">Norwich stock</strain>
    </source>
</reference>
<dbReference type="SMART" id="SM00507">
    <property type="entry name" value="HNHc"/>
    <property type="match status" value="1"/>
</dbReference>
<proteinExistence type="predicted"/>
<organism evidence="3">
    <name type="scientific">Streptomyces phage phiC31</name>
    <name type="common">Bacteriophage phi-C31</name>
    <dbReference type="NCBI Taxonomy" id="10719"/>
    <lineage>
        <taxon>Viruses</taxon>
        <taxon>Duplodnaviria</taxon>
        <taxon>Heunggongvirae</taxon>
        <taxon>Uroviricota</taxon>
        <taxon>Caudoviricetes</taxon>
        <taxon>Colingsworthviridae</taxon>
        <taxon>Lomovskayavirus</taxon>
    </lineage>
</organism>
<reference evidence="3" key="1">
    <citation type="submission" date="1995-08" db="EMBL/GenBank/DDBJ databases">
        <authorList>
            <person name="Smith M.C.M."/>
        </authorList>
    </citation>
    <scope>NUCLEOTIDE SEQUENCE</scope>
    <source>
        <strain evidence="3">Norwich stock</strain>
    </source>
</reference>
<dbReference type="GO" id="GO:0004519">
    <property type="term" value="F:endonuclease activity"/>
    <property type="evidence" value="ECO:0007669"/>
    <property type="project" value="InterPro"/>
</dbReference>
<reference evidence="3" key="2">
    <citation type="journal article" date="1996" name="Microbiology">
        <title>Gene expression in the cos region of the Streptomyces temperate actinophage phi C31.</title>
        <authorList>
            <person name="Howe C.W."/>
            <person name="Smith C.M."/>
        </authorList>
    </citation>
    <scope>NUCLEOTIDE SEQUENCE</scope>
    <source>
        <strain evidence="3">Norwich stock</strain>
    </source>
</reference>
<dbReference type="GO" id="GO:0008270">
    <property type="term" value="F:zinc ion binding"/>
    <property type="evidence" value="ECO:0007669"/>
    <property type="project" value="InterPro"/>
</dbReference>